<dbReference type="SMART" id="SM00671">
    <property type="entry name" value="SEL1"/>
    <property type="match status" value="4"/>
</dbReference>
<dbReference type="InterPro" id="IPR011990">
    <property type="entry name" value="TPR-like_helical_dom_sf"/>
</dbReference>
<dbReference type="SUPFAM" id="SSF81901">
    <property type="entry name" value="HCP-like"/>
    <property type="match status" value="1"/>
</dbReference>
<dbReference type="Pfam" id="PF08238">
    <property type="entry name" value="Sel1"/>
    <property type="match status" value="4"/>
</dbReference>
<dbReference type="SMART" id="SM00560">
    <property type="entry name" value="LamGL"/>
    <property type="match status" value="1"/>
</dbReference>
<dbReference type="PANTHER" id="PTHR45011:SF1">
    <property type="entry name" value="DAP3-BINDING CELL DEATH ENHANCER 1"/>
    <property type="match status" value="1"/>
</dbReference>
<dbReference type="Pfam" id="PF13385">
    <property type="entry name" value="Laminin_G_3"/>
    <property type="match status" value="1"/>
</dbReference>
<evidence type="ECO:0000313" key="4">
    <source>
        <dbReference type="EMBL" id="CAK9045567.1"/>
    </source>
</evidence>
<feature type="domain" description="LamG-like jellyroll fold" evidence="3">
    <location>
        <begin position="253"/>
        <end position="397"/>
    </location>
</feature>
<dbReference type="InterPro" id="IPR006597">
    <property type="entry name" value="Sel1-like"/>
</dbReference>
<dbReference type="InterPro" id="IPR052748">
    <property type="entry name" value="ISR_Activator"/>
</dbReference>
<protein>
    <submittedName>
        <fullName evidence="4">Secretory immunoglobulin A-binding protein EsiB</fullName>
    </submittedName>
</protein>
<keyword evidence="1" id="KW-0732">Signal</keyword>
<keyword evidence="2" id="KW-1015">Disulfide bond</keyword>
<dbReference type="Proteomes" id="UP001642464">
    <property type="component" value="Unassembled WGS sequence"/>
</dbReference>
<proteinExistence type="predicted"/>
<dbReference type="PROSITE" id="PS00018">
    <property type="entry name" value="EF_HAND_1"/>
    <property type="match status" value="2"/>
</dbReference>
<dbReference type="PANTHER" id="PTHR45011">
    <property type="entry name" value="DAP3-BINDING CELL DEATH ENHANCER 1"/>
    <property type="match status" value="1"/>
</dbReference>
<dbReference type="Gene3D" id="2.60.120.200">
    <property type="match status" value="1"/>
</dbReference>
<dbReference type="SUPFAM" id="SSF49899">
    <property type="entry name" value="Concanavalin A-like lectins/glucanases"/>
    <property type="match status" value="1"/>
</dbReference>
<evidence type="ECO:0000256" key="1">
    <source>
        <dbReference type="ARBA" id="ARBA00022729"/>
    </source>
</evidence>
<name>A0ABP0M253_9DINO</name>
<dbReference type="Gene3D" id="1.25.40.10">
    <property type="entry name" value="Tetratricopeptide repeat domain"/>
    <property type="match status" value="1"/>
</dbReference>
<sequence>MFNLGDCYKIGEGVEEDEARAVEWFRRSADRGDPDAMYELGIAYDFGEGVEQDHAEAVSWYRRAAELHHQGAMYNLGVAFDRGEGVERDRAEAARWYRRAADRGHADAAFNLGMCYEHGEGVERSIESAIEWYQRAAQLGDEMAEQQLAIMPRTCSLAVLAGALGLLAVVVPNGLSSPASAQTVGWWTFEEGVIGQRPAAGPSVLDISGNGFHGTPSGEATYATGEVSAVALRLPDQRGVVHVPDNPLFELQTGFTLEAYVRVDALGSVCCDIRPLLFRGDRRAGLDPWFLGVNNDGGLTLQIHDGTTQFTLRSDVPIGLGEWAHVAGTFDASTGRMRLYIDGLQVAQSTGFVSPPMAELDPTRSPGVAIANANSATQGVRGAVDSARVTARALGPADMLPPAADCRPDLDRDGALTVFDFLAFQNAFDAAAPIADFDGDGALTIFDFLSFQNAFDAGCP</sequence>
<dbReference type="InterPro" id="IPR018247">
    <property type="entry name" value="EF_Hand_1_Ca_BS"/>
</dbReference>
<evidence type="ECO:0000259" key="3">
    <source>
        <dbReference type="SMART" id="SM00560"/>
    </source>
</evidence>
<dbReference type="NCBIfam" id="NF041540">
    <property type="entry name" value="dockerin_GC"/>
    <property type="match status" value="1"/>
</dbReference>
<gene>
    <name evidence="4" type="ORF">SCF082_LOCUS25741</name>
</gene>
<evidence type="ECO:0000313" key="5">
    <source>
        <dbReference type="Proteomes" id="UP001642464"/>
    </source>
</evidence>
<dbReference type="InterPro" id="IPR013320">
    <property type="entry name" value="ConA-like_dom_sf"/>
</dbReference>
<dbReference type="InterPro" id="IPR053783">
    <property type="entry name" value="Dockerin_dom_GC-type"/>
</dbReference>
<reference evidence="4 5" key="1">
    <citation type="submission" date="2024-02" db="EMBL/GenBank/DDBJ databases">
        <authorList>
            <person name="Chen Y."/>
            <person name="Shah S."/>
            <person name="Dougan E. K."/>
            <person name="Thang M."/>
            <person name="Chan C."/>
        </authorList>
    </citation>
    <scope>NUCLEOTIDE SEQUENCE [LARGE SCALE GENOMIC DNA]</scope>
</reference>
<accession>A0ABP0M253</accession>
<dbReference type="InterPro" id="IPR006558">
    <property type="entry name" value="LamG-like"/>
</dbReference>
<evidence type="ECO:0000256" key="2">
    <source>
        <dbReference type="ARBA" id="ARBA00023157"/>
    </source>
</evidence>
<organism evidence="4 5">
    <name type="scientific">Durusdinium trenchii</name>
    <dbReference type="NCBI Taxonomy" id="1381693"/>
    <lineage>
        <taxon>Eukaryota</taxon>
        <taxon>Sar</taxon>
        <taxon>Alveolata</taxon>
        <taxon>Dinophyceae</taxon>
        <taxon>Suessiales</taxon>
        <taxon>Symbiodiniaceae</taxon>
        <taxon>Durusdinium</taxon>
    </lineage>
</organism>
<comment type="caution">
    <text evidence="4">The sequence shown here is derived from an EMBL/GenBank/DDBJ whole genome shotgun (WGS) entry which is preliminary data.</text>
</comment>
<keyword evidence="5" id="KW-1185">Reference proteome</keyword>
<dbReference type="EMBL" id="CAXAMM010019367">
    <property type="protein sequence ID" value="CAK9045567.1"/>
    <property type="molecule type" value="Genomic_DNA"/>
</dbReference>